<dbReference type="EMBL" id="FTPD01000010">
    <property type="protein sequence ID" value="SIT54761.1"/>
    <property type="molecule type" value="Genomic_DNA"/>
</dbReference>
<gene>
    <name evidence="2" type="ORF">BQ8794_180105</name>
</gene>
<feature type="coiled-coil region" evidence="1">
    <location>
        <begin position="19"/>
        <end position="65"/>
    </location>
</feature>
<proteinExistence type="predicted"/>
<organism evidence="2 3">
    <name type="scientific">Mesorhizobium prunaredense</name>
    <dbReference type="NCBI Taxonomy" id="1631249"/>
    <lineage>
        <taxon>Bacteria</taxon>
        <taxon>Pseudomonadati</taxon>
        <taxon>Pseudomonadota</taxon>
        <taxon>Alphaproteobacteria</taxon>
        <taxon>Hyphomicrobiales</taxon>
        <taxon>Phyllobacteriaceae</taxon>
        <taxon>Mesorhizobium</taxon>
    </lineage>
</organism>
<dbReference type="RefSeq" id="WP_077376251.1">
    <property type="nucleotide sequence ID" value="NZ_FTPD01000010.1"/>
</dbReference>
<accession>A0A1R3V4E1</accession>
<evidence type="ECO:0000313" key="2">
    <source>
        <dbReference type="EMBL" id="SIT54761.1"/>
    </source>
</evidence>
<keyword evidence="3" id="KW-1185">Reference proteome</keyword>
<dbReference type="AlphaFoldDB" id="A0A1R3V4E1"/>
<sequence>MDVASDRVNHIQSSRLRLLKEMQERRALSELSKKEAQRHMATLAAQNASRELAMAQQHCSTAEAALYQELMTLDDLSSATLDRHHLHIECLAAEITRRRQMLVNARAAEEKAELAASVTRDLWVACSAATHKWRQIEDDVRRAVEIHSEAAGEIEADDEILVRFGRGPLSQVAKTDSITRRSSE</sequence>
<evidence type="ECO:0000313" key="3">
    <source>
        <dbReference type="Proteomes" id="UP000188388"/>
    </source>
</evidence>
<reference evidence="3" key="1">
    <citation type="submission" date="2017-01" db="EMBL/GenBank/DDBJ databases">
        <authorList>
            <person name="Brunel B."/>
        </authorList>
    </citation>
    <scope>NUCLEOTIDE SEQUENCE [LARGE SCALE GENOMIC DNA]</scope>
</reference>
<dbReference type="Proteomes" id="UP000188388">
    <property type="component" value="Unassembled WGS sequence"/>
</dbReference>
<keyword evidence="1" id="KW-0175">Coiled coil</keyword>
<protein>
    <submittedName>
        <fullName evidence="2">Uncharacterized protein</fullName>
    </submittedName>
</protein>
<dbReference type="STRING" id="1631249.BQ8794_180105"/>
<evidence type="ECO:0000256" key="1">
    <source>
        <dbReference type="SAM" id="Coils"/>
    </source>
</evidence>
<name>A0A1R3V4E1_9HYPH</name>